<dbReference type="EMBL" id="CP104003">
    <property type="protein sequence ID" value="UWM53237.1"/>
    <property type="molecule type" value="Genomic_DNA"/>
</dbReference>
<protein>
    <submittedName>
        <fullName evidence="2">Uncharacterized protein</fullName>
    </submittedName>
</protein>
<gene>
    <name evidence="2" type="ORF">N0B31_13935</name>
</gene>
<organism evidence="2 3">
    <name type="scientific">Salinirubellus salinus</name>
    <dbReference type="NCBI Taxonomy" id="1364945"/>
    <lineage>
        <taxon>Archaea</taxon>
        <taxon>Methanobacteriati</taxon>
        <taxon>Methanobacteriota</taxon>
        <taxon>Stenosarchaea group</taxon>
        <taxon>Halobacteria</taxon>
        <taxon>Halobacteriales</taxon>
        <taxon>Natronomonadaceae</taxon>
        <taxon>Salinirubellus</taxon>
    </lineage>
</organism>
<name>A0A9E7U9P7_9EURY</name>
<evidence type="ECO:0000256" key="1">
    <source>
        <dbReference type="SAM" id="Phobius"/>
    </source>
</evidence>
<keyword evidence="1" id="KW-0472">Membrane</keyword>
<proteinExistence type="predicted"/>
<feature type="transmembrane region" description="Helical" evidence="1">
    <location>
        <begin position="23"/>
        <end position="46"/>
    </location>
</feature>
<dbReference type="KEGG" id="ssai:N0B31_13935"/>
<dbReference type="AlphaFoldDB" id="A0A9E7U9P7"/>
<sequence>MTTEPTTTAGTDDTDGLPLGIKLLILAAALVIAYVLFVDILGFISLL</sequence>
<keyword evidence="1" id="KW-0812">Transmembrane</keyword>
<accession>A0A9E7U9P7</accession>
<keyword evidence="3" id="KW-1185">Reference proteome</keyword>
<evidence type="ECO:0000313" key="3">
    <source>
        <dbReference type="Proteomes" id="UP001057580"/>
    </source>
</evidence>
<dbReference type="Proteomes" id="UP001057580">
    <property type="component" value="Chromosome"/>
</dbReference>
<reference evidence="2" key="1">
    <citation type="submission" date="2022-09" db="EMBL/GenBank/DDBJ databases">
        <title>Diverse halophilic archaea isolated from saline environments.</title>
        <authorList>
            <person name="Cui H.-L."/>
        </authorList>
    </citation>
    <scope>NUCLEOTIDE SEQUENCE</scope>
    <source>
        <strain evidence="2">ZS-35-S2</strain>
    </source>
</reference>
<evidence type="ECO:0000313" key="2">
    <source>
        <dbReference type="EMBL" id="UWM53237.1"/>
    </source>
</evidence>
<dbReference type="GeneID" id="74943543"/>
<keyword evidence="1" id="KW-1133">Transmembrane helix</keyword>
<dbReference type="RefSeq" id="WP_260592231.1">
    <property type="nucleotide sequence ID" value="NZ_CP104003.1"/>
</dbReference>